<sequence>MKERNHLIDFNEISDHASFVNQITSLFNIPSGSSIRLRVNLGREKFLYSDFLLLLISSIKCLKSKNIKVNGLIEDFSLDSPQAQYASRVNFFRLLGLNLYEKFPRKDPSGRFTEITFFDKDNIRQVFDSIMKILLVNGVNEDMLTVLNFCLYEVLDNTLNHSSEEFKYGAGSGFSCAQFFPRNHEVRIIIADTGQGIYSALTKHPKSKFKDLTEGEAVLRSVDKGVTNSEGMGFGLWATAEMMKKNQGDFIVHSGNYQLNNFELHQVPYWQGTFTFLRINTNIPVNYIEIFGENSDQLDMFQEYKEEFFGDFDQLW</sequence>
<name>A0ABQ1LM52_9BACT</name>
<accession>A0ABQ1LM52</accession>
<proteinExistence type="predicted"/>
<reference evidence="2" key="1">
    <citation type="journal article" date="2019" name="Int. J. Syst. Evol. Microbiol.">
        <title>The Global Catalogue of Microorganisms (GCM) 10K type strain sequencing project: providing services to taxonomists for standard genome sequencing and annotation.</title>
        <authorList>
            <consortium name="The Broad Institute Genomics Platform"/>
            <consortium name="The Broad Institute Genome Sequencing Center for Infectious Disease"/>
            <person name="Wu L."/>
            <person name="Ma J."/>
        </authorList>
    </citation>
    <scope>NUCLEOTIDE SEQUENCE [LARGE SCALE GENOMIC DNA]</scope>
    <source>
        <strain evidence="2">CGMCC 1.12479</strain>
    </source>
</reference>
<evidence type="ECO:0000313" key="2">
    <source>
        <dbReference type="Proteomes" id="UP000635885"/>
    </source>
</evidence>
<organism evidence="1 2">
    <name type="scientific">Belliella aquatica</name>
    <dbReference type="NCBI Taxonomy" id="1323734"/>
    <lineage>
        <taxon>Bacteria</taxon>
        <taxon>Pseudomonadati</taxon>
        <taxon>Bacteroidota</taxon>
        <taxon>Cytophagia</taxon>
        <taxon>Cytophagales</taxon>
        <taxon>Cyclobacteriaceae</taxon>
        <taxon>Belliella</taxon>
    </lineage>
</organism>
<gene>
    <name evidence="1" type="ORF">GCM10010993_01960</name>
</gene>
<keyword evidence="2" id="KW-1185">Reference proteome</keyword>
<dbReference type="EMBL" id="BMFD01000001">
    <property type="protein sequence ID" value="GGC26529.1"/>
    <property type="molecule type" value="Genomic_DNA"/>
</dbReference>
<dbReference type="RefSeq" id="WP_188438716.1">
    <property type="nucleotide sequence ID" value="NZ_BMFD01000001.1"/>
</dbReference>
<dbReference type="SUPFAM" id="SSF55874">
    <property type="entry name" value="ATPase domain of HSP90 chaperone/DNA topoisomerase II/histidine kinase"/>
    <property type="match status" value="1"/>
</dbReference>
<dbReference type="Proteomes" id="UP000635885">
    <property type="component" value="Unassembled WGS sequence"/>
</dbReference>
<evidence type="ECO:0000313" key="1">
    <source>
        <dbReference type="EMBL" id="GGC26529.1"/>
    </source>
</evidence>
<protein>
    <recommendedName>
        <fullName evidence="3">Histidine kinase-, DNA gyrase B-, and HSP90-like ATPase</fullName>
    </recommendedName>
</protein>
<dbReference type="Gene3D" id="3.30.565.10">
    <property type="entry name" value="Histidine kinase-like ATPase, C-terminal domain"/>
    <property type="match status" value="1"/>
</dbReference>
<evidence type="ECO:0008006" key="3">
    <source>
        <dbReference type="Google" id="ProtNLM"/>
    </source>
</evidence>
<dbReference type="InterPro" id="IPR036890">
    <property type="entry name" value="HATPase_C_sf"/>
</dbReference>
<comment type="caution">
    <text evidence="1">The sequence shown here is derived from an EMBL/GenBank/DDBJ whole genome shotgun (WGS) entry which is preliminary data.</text>
</comment>